<dbReference type="AlphaFoldDB" id="A0A1M5FIZ2"/>
<organism evidence="1 2">
    <name type="scientific">Cnuella takakiae</name>
    <dbReference type="NCBI Taxonomy" id="1302690"/>
    <lineage>
        <taxon>Bacteria</taxon>
        <taxon>Pseudomonadati</taxon>
        <taxon>Bacteroidota</taxon>
        <taxon>Chitinophagia</taxon>
        <taxon>Chitinophagales</taxon>
        <taxon>Chitinophagaceae</taxon>
        <taxon>Cnuella</taxon>
    </lineage>
</organism>
<keyword evidence="2" id="KW-1185">Reference proteome</keyword>
<gene>
    <name evidence="1" type="ORF">SAMN05444008_11429</name>
</gene>
<name>A0A1M5FIZ2_9BACT</name>
<reference evidence="1 2" key="1">
    <citation type="submission" date="2016-11" db="EMBL/GenBank/DDBJ databases">
        <authorList>
            <person name="Jaros S."/>
            <person name="Januszkiewicz K."/>
            <person name="Wedrychowicz H."/>
        </authorList>
    </citation>
    <scope>NUCLEOTIDE SEQUENCE [LARGE SCALE GENOMIC DNA]</scope>
    <source>
        <strain evidence="1 2">DSM 26897</strain>
    </source>
</reference>
<sequence length="166" mass="18663">MRNKIFLPFAWAVLILLPLVLVGSLQLAQLLLKQSWEQRLAPQTATTILVDKASIVWEEEGRELQIGGRYFDVRSIKEAGSKLVLQGHYDDTETAVWQLLKHALRHSRANGYQLVLLLQMLLPIAWIRFHLSAPSIPLCWQGAKTDVLPTPPPKVLLAPPRNTGSC</sequence>
<dbReference type="EMBL" id="FQUO01000014">
    <property type="protein sequence ID" value="SHF91510.1"/>
    <property type="molecule type" value="Genomic_DNA"/>
</dbReference>
<dbReference type="STRING" id="1302690.BUE76_19060"/>
<proteinExistence type="predicted"/>
<accession>A0A1M5FIZ2</accession>
<protein>
    <submittedName>
        <fullName evidence="1">Uncharacterized protein</fullName>
    </submittedName>
</protein>
<evidence type="ECO:0000313" key="1">
    <source>
        <dbReference type="EMBL" id="SHF91510.1"/>
    </source>
</evidence>
<dbReference type="RefSeq" id="WP_073045548.1">
    <property type="nucleotide sequence ID" value="NZ_FQUO01000014.1"/>
</dbReference>
<dbReference type="Proteomes" id="UP000184368">
    <property type="component" value="Unassembled WGS sequence"/>
</dbReference>
<evidence type="ECO:0000313" key="2">
    <source>
        <dbReference type="Proteomes" id="UP000184368"/>
    </source>
</evidence>
<dbReference type="OrthoDB" id="10010262at2"/>